<name>A0A3D9JV66_9BACL</name>
<dbReference type="InterPro" id="IPR003765">
    <property type="entry name" value="NO3_reductase_chaperone_NarJ"/>
</dbReference>
<evidence type="ECO:0000313" key="2">
    <source>
        <dbReference type="EMBL" id="RED77437.1"/>
    </source>
</evidence>
<reference evidence="2 3" key="1">
    <citation type="submission" date="2018-07" db="EMBL/GenBank/DDBJ databases">
        <title>Genomic Encyclopedia of Type Strains, Phase III (KMG-III): the genomes of soil and plant-associated and newly described type strains.</title>
        <authorList>
            <person name="Whitman W."/>
        </authorList>
    </citation>
    <scope>NUCLEOTIDE SEQUENCE [LARGE SCALE GENOMIC DNA]</scope>
    <source>
        <strain evidence="2 3">CECT 7287</strain>
    </source>
</reference>
<keyword evidence="1" id="KW-0534">Nitrate assimilation</keyword>
<keyword evidence="3" id="KW-1185">Reference proteome</keyword>
<dbReference type="InterPro" id="IPR036411">
    <property type="entry name" value="TorD-like_sf"/>
</dbReference>
<dbReference type="Gene3D" id="1.10.3480.10">
    <property type="entry name" value="TorD-like"/>
    <property type="match status" value="1"/>
</dbReference>
<dbReference type="NCBIfam" id="TIGR00684">
    <property type="entry name" value="narJ"/>
    <property type="match status" value="1"/>
</dbReference>
<gene>
    <name evidence="2" type="ORF">DFP98_10948</name>
</gene>
<accession>A0A3D9JV66</accession>
<proteinExistence type="predicted"/>
<dbReference type="PANTHER" id="PTHR43680:SF2">
    <property type="entry name" value="NITRATE REDUCTASE MOLYBDENUM COFACTOR ASSEMBLY CHAPERONE NARJ"/>
    <property type="match status" value="1"/>
</dbReference>
<dbReference type="GO" id="GO:0051131">
    <property type="term" value="P:chaperone-mediated protein complex assembly"/>
    <property type="evidence" value="ECO:0007669"/>
    <property type="project" value="InterPro"/>
</dbReference>
<dbReference type="GO" id="GO:0016530">
    <property type="term" value="F:metallochaperone activity"/>
    <property type="evidence" value="ECO:0007669"/>
    <property type="project" value="TreeGrafter"/>
</dbReference>
<dbReference type="OrthoDB" id="5296272at2"/>
<dbReference type="GO" id="GO:0042128">
    <property type="term" value="P:nitrate assimilation"/>
    <property type="evidence" value="ECO:0007669"/>
    <property type="project" value="UniProtKB-KW"/>
</dbReference>
<sequence>MDIETNQTACGILSYLFQYPDRAWRDQLPLCREEAEALPDADAGRILIAFLQAAEETDDMQWQDSYVRTFDFGKASNLYLTYEQHGEERDRGPALLELKRRYAAEGFELAGSELPDYLPLMLEFASAAPWDSSGALLTARTKELESIRRKLAEAASPYAALMELLLRMVPAMPSDEAQESILSAREGG</sequence>
<dbReference type="SUPFAM" id="SSF89155">
    <property type="entry name" value="TorD-like"/>
    <property type="match status" value="1"/>
</dbReference>
<dbReference type="AlphaFoldDB" id="A0A3D9JV66"/>
<protein>
    <submittedName>
        <fullName evidence="2">Respiratory nitrate reductase chaperone NarJ</fullName>
    </submittedName>
</protein>
<dbReference type="EMBL" id="QRDZ01000009">
    <property type="protein sequence ID" value="RED77437.1"/>
    <property type="molecule type" value="Genomic_DNA"/>
</dbReference>
<dbReference type="RefSeq" id="WP_116061060.1">
    <property type="nucleotide sequence ID" value="NZ_QRDZ01000009.1"/>
</dbReference>
<dbReference type="GO" id="GO:0051082">
    <property type="term" value="F:unfolded protein binding"/>
    <property type="evidence" value="ECO:0007669"/>
    <property type="project" value="InterPro"/>
</dbReference>
<dbReference type="Proteomes" id="UP000256977">
    <property type="component" value="Unassembled WGS sequence"/>
</dbReference>
<evidence type="ECO:0000313" key="3">
    <source>
        <dbReference type="Proteomes" id="UP000256977"/>
    </source>
</evidence>
<dbReference type="InterPro" id="IPR020945">
    <property type="entry name" value="DMSO/NO3_reduct_chaperone"/>
</dbReference>
<comment type="caution">
    <text evidence="2">The sequence shown here is derived from an EMBL/GenBank/DDBJ whole genome shotgun (WGS) entry which is preliminary data.</text>
</comment>
<evidence type="ECO:0000256" key="1">
    <source>
        <dbReference type="ARBA" id="ARBA00023063"/>
    </source>
</evidence>
<organism evidence="2 3">
    <name type="scientific">Cohnella phaseoli</name>
    <dbReference type="NCBI Taxonomy" id="456490"/>
    <lineage>
        <taxon>Bacteria</taxon>
        <taxon>Bacillati</taxon>
        <taxon>Bacillota</taxon>
        <taxon>Bacilli</taxon>
        <taxon>Bacillales</taxon>
        <taxon>Paenibacillaceae</taxon>
        <taxon>Cohnella</taxon>
    </lineage>
</organism>
<dbReference type="PANTHER" id="PTHR43680">
    <property type="entry name" value="NITRATE REDUCTASE MOLYBDENUM COFACTOR ASSEMBLY CHAPERONE"/>
    <property type="match status" value="1"/>
</dbReference>
<dbReference type="Pfam" id="PF02613">
    <property type="entry name" value="Nitrate_red_del"/>
    <property type="match status" value="1"/>
</dbReference>